<evidence type="ECO:0000256" key="1">
    <source>
        <dbReference type="ARBA" id="ARBA00000083"/>
    </source>
</evidence>
<dbReference type="GO" id="GO:0003978">
    <property type="term" value="F:UDP-glucose 4-epimerase activity"/>
    <property type="evidence" value="ECO:0007669"/>
    <property type="project" value="UniProtKB-UniRule"/>
</dbReference>
<dbReference type="InterPro" id="IPR036291">
    <property type="entry name" value="NAD(P)-bd_dom_sf"/>
</dbReference>
<dbReference type="InterPro" id="IPR001509">
    <property type="entry name" value="Epimerase_deHydtase"/>
</dbReference>
<evidence type="ECO:0000313" key="14">
    <source>
        <dbReference type="Proteomes" id="UP000029870"/>
    </source>
</evidence>
<evidence type="ECO:0000313" key="12">
    <source>
        <dbReference type="EMBL" id="AQQ58828.1"/>
    </source>
</evidence>
<dbReference type="AlphaFoldDB" id="A0A1Q2LEI6"/>
<comment type="subunit">
    <text evidence="10">Homodimer.</text>
</comment>
<dbReference type="Gene3D" id="3.90.25.10">
    <property type="entry name" value="UDP-galactose 4-epimerase, domain 1"/>
    <property type="match status" value="1"/>
</dbReference>
<dbReference type="InterPro" id="IPR005886">
    <property type="entry name" value="UDP_G4E"/>
</dbReference>
<proteinExistence type="inferred from homology"/>
<dbReference type="PANTHER" id="PTHR43725:SF53">
    <property type="entry name" value="UDP-ARABINOSE 4-EPIMERASE 1"/>
    <property type="match status" value="1"/>
</dbReference>
<keyword evidence="9 10" id="KW-0119">Carbohydrate metabolism</keyword>
<evidence type="ECO:0000256" key="10">
    <source>
        <dbReference type="RuleBase" id="RU366046"/>
    </source>
</evidence>
<dbReference type="STRING" id="37372.XJ32_00535"/>
<evidence type="ECO:0000256" key="9">
    <source>
        <dbReference type="ARBA" id="ARBA00023277"/>
    </source>
</evidence>
<reference evidence="12 15" key="2">
    <citation type="submission" date="2017-02" db="EMBL/GenBank/DDBJ databases">
        <title>Whole genome sequencing of Helicobacter bilis strain AAQJH.</title>
        <authorList>
            <person name="Conlan S."/>
            <person name="Thomas P.J."/>
            <person name="Mullikin J."/>
            <person name="Palmore T.N."/>
            <person name="Frank K.M."/>
            <person name="Segre J.A."/>
        </authorList>
    </citation>
    <scope>NUCLEOTIDE SEQUENCE [LARGE SCALE GENOMIC DNA]</scope>
    <source>
        <strain evidence="12 15">AAQJH</strain>
    </source>
</reference>
<keyword evidence="8 10" id="KW-0413">Isomerase</keyword>
<dbReference type="EC" id="5.1.3.2" evidence="5 10"/>
<evidence type="ECO:0000259" key="11">
    <source>
        <dbReference type="Pfam" id="PF01370"/>
    </source>
</evidence>
<reference evidence="13" key="3">
    <citation type="submission" date="2018-04" db="EMBL/GenBank/DDBJ databases">
        <authorList>
            <person name="Sheh A."/>
            <person name="Shen Z."/>
            <person name="Mannion A.J."/>
            <person name="Fox J.G."/>
        </authorList>
    </citation>
    <scope>NUCLEOTIDE SEQUENCE</scope>
    <source>
        <strain evidence="13">Missouri</strain>
    </source>
</reference>
<dbReference type="UniPathway" id="UPA00214"/>
<dbReference type="CDD" id="cd05247">
    <property type="entry name" value="UDP_G4E_1_SDR_e"/>
    <property type="match status" value="1"/>
</dbReference>
<dbReference type="Proteomes" id="UP000029870">
    <property type="component" value="Unassembled WGS sequence"/>
</dbReference>
<sequence>MKILFTGGCGYIGSHCALHFLQHTEAEIIIVDNLSTGFLKNYEYLKHQFGDRVRLVREDLANCEEVFKQYKIDTVLHFGAFISVAQSVEDPILYYTNNTSKTLQLLSYCAKYKVKNFIFSSTAAVYGEPNEEHIPVTESCPLKPINPYGWSKLMVETMLQDIAESAKINYVILRYFNVAGANMLNDYTADRALGQRVKNATHLIKVACECAVGKREGMSIYGTNYHTQDGTCIRDYIHVDDLSMAHIEAYKLLQNAVGPLGEIFNVGYGMGFSVKEVIECVKEVSKNNFKVYTTGRRAGDPAILIADNAKILKNTEWNPQYNNLAKIVESAYKWELFLKMQEQEK</sequence>
<evidence type="ECO:0000256" key="8">
    <source>
        <dbReference type="ARBA" id="ARBA00023235"/>
    </source>
</evidence>
<evidence type="ECO:0000256" key="6">
    <source>
        <dbReference type="ARBA" id="ARBA00018569"/>
    </source>
</evidence>
<comment type="pathway">
    <text evidence="3 10">Carbohydrate metabolism; galactose metabolism.</text>
</comment>
<dbReference type="GO" id="GO:0033499">
    <property type="term" value="P:galactose catabolic process via UDP-galactose, Leloir pathway"/>
    <property type="evidence" value="ECO:0007669"/>
    <property type="project" value="TreeGrafter"/>
</dbReference>
<gene>
    <name evidence="13" type="primary">galE</name>
    <name evidence="13" type="ORF">LS77_001885</name>
    <name evidence="12" type="ORF">XJ32_00535</name>
</gene>
<evidence type="ECO:0000256" key="4">
    <source>
        <dbReference type="ARBA" id="ARBA00007637"/>
    </source>
</evidence>
<evidence type="ECO:0000256" key="7">
    <source>
        <dbReference type="ARBA" id="ARBA00023027"/>
    </source>
</evidence>
<name>A0A1Q2LEI6_9HELI</name>
<dbReference type="NCBIfam" id="TIGR01179">
    <property type="entry name" value="galE"/>
    <property type="match status" value="1"/>
</dbReference>
<dbReference type="SUPFAM" id="SSF51735">
    <property type="entry name" value="NAD(P)-binding Rossmann-fold domains"/>
    <property type="match status" value="1"/>
</dbReference>
<dbReference type="PANTHER" id="PTHR43725">
    <property type="entry name" value="UDP-GLUCOSE 4-EPIMERASE"/>
    <property type="match status" value="1"/>
</dbReference>
<dbReference type="Gene3D" id="3.40.50.720">
    <property type="entry name" value="NAD(P)-binding Rossmann-like Domain"/>
    <property type="match status" value="1"/>
</dbReference>
<evidence type="ECO:0000313" key="15">
    <source>
        <dbReference type="Proteomes" id="UP000188298"/>
    </source>
</evidence>
<reference evidence="13 14" key="1">
    <citation type="journal article" date="2014" name="Genome Announc.">
        <title>Draft genome sequences of eight enterohepatic helicobacter species isolated from both laboratory and wild rodents.</title>
        <authorList>
            <person name="Sheh A."/>
            <person name="Shen Z."/>
            <person name="Fox J.G."/>
        </authorList>
    </citation>
    <scope>NUCLEOTIDE SEQUENCE [LARGE SCALE GENOMIC DNA]</scope>
    <source>
        <strain evidence="13 14">Missouri</strain>
    </source>
</reference>
<evidence type="ECO:0000256" key="3">
    <source>
        <dbReference type="ARBA" id="ARBA00004947"/>
    </source>
</evidence>
<accession>A0A1Q2LEI6</accession>
<dbReference type="GeneID" id="60657154"/>
<protein>
    <recommendedName>
        <fullName evidence="6 10">UDP-glucose 4-epimerase</fullName>
        <ecNumber evidence="5 10">5.1.3.2</ecNumber>
    </recommendedName>
</protein>
<dbReference type="Pfam" id="PF01370">
    <property type="entry name" value="Epimerase"/>
    <property type="match status" value="1"/>
</dbReference>
<comment type="catalytic activity">
    <reaction evidence="1 10">
        <text>UDP-alpha-D-glucose = UDP-alpha-D-galactose</text>
        <dbReference type="Rhea" id="RHEA:22168"/>
        <dbReference type="ChEBI" id="CHEBI:58885"/>
        <dbReference type="ChEBI" id="CHEBI:66914"/>
        <dbReference type="EC" id="5.1.3.2"/>
    </reaction>
</comment>
<evidence type="ECO:0000256" key="2">
    <source>
        <dbReference type="ARBA" id="ARBA00001911"/>
    </source>
</evidence>
<dbReference type="KEGG" id="hbl:XJ32_00535"/>
<dbReference type="RefSeq" id="WP_004088025.1">
    <property type="nucleotide sequence ID" value="NZ_CABKOK010000009.1"/>
</dbReference>
<feature type="domain" description="NAD-dependent epimerase/dehydratase" evidence="11">
    <location>
        <begin position="3"/>
        <end position="267"/>
    </location>
</feature>
<dbReference type="Proteomes" id="UP000188298">
    <property type="component" value="Chromosome"/>
</dbReference>
<comment type="similarity">
    <text evidence="4 10">Belongs to the NAD(P)-dependent epimerase/dehydratase family.</text>
</comment>
<organism evidence="12 15">
    <name type="scientific">Helicobacter bilis</name>
    <dbReference type="NCBI Taxonomy" id="37372"/>
    <lineage>
        <taxon>Bacteria</taxon>
        <taxon>Pseudomonadati</taxon>
        <taxon>Campylobacterota</taxon>
        <taxon>Epsilonproteobacteria</taxon>
        <taxon>Campylobacterales</taxon>
        <taxon>Helicobacteraceae</taxon>
        <taxon>Helicobacter</taxon>
    </lineage>
</organism>
<evidence type="ECO:0000256" key="5">
    <source>
        <dbReference type="ARBA" id="ARBA00013189"/>
    </source>
</evidence>
<dbReference type="EMBL" id="CP019645">
    <property type="protein sequence ID" value="AQQ58828.1"/>
    <property type="molecule type" value="Genomic_DNA"/>
</dbReference>
<dbReference type="EMBL" id="JRPH02000004">
    <property type="protein sequence ID" value="TLE05970.1"/>
    <property type="molecule type" value="Genomic_DNA"/>
</dbReference>
<keyword evidence="7 10" id="KW-0520">NAD</keyword>
<comment type="cofactor">
    <cofactor evidence="2 10">
        <name>NAD(+)</name>
        <dbReference type="ChEBI" id="CHEBI:57540"/>
    </cofactor>
</comment>
<evidence type="ECO:0000313" key="13">
    <source>
        <dbReference type="EMBL" id="TLE05970.1"/>
    </source>
</evidence>